<dbReference type="AlphaFoldDB" id="A0A1C3KD42"/>
<protein>
    <submittedName>
        <fullName evidence="2">Uncharacterized protein</fullName>
    </submittedName>
</protein>
<dbReference type="Proteomes" id="UP000219799">
    <property type="component" value="Chromosome 9"/>
</dbReference>
<evidence type="ECO:0000313" key="2">
    <source>
        <dbReference type="EMBL" id="SBT71514.1"/>
    </source>
</evidence>
<dbReference type="InterPro" id="IPR005061">
    <property type="entry name" value="Ist1"/>
</dbReference>
<dbReference type="VEuPathDB" id="PlasmoDB:PmUG01_09051300"/>
<sequence length="243" mass="28966">MMLHKEDLKPFCVFINLFKTRVNLLEIKKRNEIMMQKKHIYFFLLKGDKEKAHANICLMLRNERICQVCRKLINLCNESNSPLFLELRKDHKDEVKKCIRNILYCSNKLNISNTENIRTNFIKHFGKKFIQVIETDFLLLDKNICSLINKFSFCYNEIKDVENSFLYEMKIPINNEKDLCLCKFCNNSKNANAPYNFKLNDILETVNTYAQYAETVHDMDKKEIFKKIEKQVILKLNKSLLKN</sequence>
<organism evidence="2 3">
    <name type="scientific">Plasmodium malariae</name>
    <dbReference type="NCBI Taxonomy" id="5858"/>
    <lineage>
        <taxon>Eukaryota</taxon>
        <taxon>Sar</taxon>
        <taxon>Alveolata</taxon>
        <taxon>Apicomplexa</taxon>
        <taxon>Aconoidasida</taxon>
        <taxon>Haemosporida</taxon>
        <taxon>Plasmodiidae</taxon>
        <taxon>Plasmodium</taxon>
        <taxon>Plasmodium (Plasmodium)</taxon>
    </lineage>
</organism>
<evidence type="ECO:0000313" key="3">
    <source>
        <dbReference type="Proteomes" id="UP000219799"/>
    </source>
</evidence>
<accession>A0A1C3KD42</accession>
<gene>
    <name evidence="2" type="primary">PmlGA01_090042600</name>
    <name evidence="2" type="ORF">PMLGA01_090042600</name>
</gene>
<reference evidence="2 3" key="1">
    <citation type="submission" date="2016-06" db="EMBL/GenBank/DDBJ databases">
        <authorList>
            <consortium name="Pathogen Informatics"/>
        </authorList>
    </citation>
    <scope>NUCLEOTIDE SEQUENCE [LARGE SCALE GENOMIC DNA]</scope>
    <source>
        <strain evidence="2">PmlGA01</strain>
    </source>
</reference>
<dbReference type="InterPro" id="IPR042277">
    <property type="entry name" value="IST1-like"/>
</dbReference>
<comment type="similarity">
    <text evidence="1">Belongs to the IST1 family.</text>
</comment>
<dbReference type="Gene3D" id="1.20.1260.60">
    <property type="entry name" value="Vacuolar protein sorting-associated protein Ist1"/>
    <property type="match status" value="1"/>
</dbReference>
<proteinExistence type="inferred from homology"/>
<dbReference type="GO" id="GO:0015031">
    <property type="term" value="P:protein transport"/>
    <property type="evidence" value="ECO:0007669"/>
    <property type="project" value="InterPro"/>
</dbReference>
<name>A0A1C3KD42_PLAMA</name>
<dbReference type="EMBL" id="LT594497">
    <property type="protein sequence ID" value="SBT71514.1"/>
    <property type="molecule type" value="Genomic_DNA"/>
</dbReference>
<dbReference type="Pfam" id="PF03398">
    <property type="entry name" value="Ist1"/>
    <property type="match status" value="1"/>
</dbReference>
<evidence type="ECO:0000256" key="1">
    <source>
        <dbReference type="ARBA" id="ARBA00005536"/>
    </source>
</evidence>